<accession>A0ACC0ZUP5</accession>
<gene>
    <name evidence="1" type="ORF">Patl1_33332</name>
</gene>
<organism evidence="1 2">
    <name type="scientific">Pistacia atlantica</name>
    <dbReference type="NCBI Taxonomy" id="434234"/>
    <lineage>
        <taxon>Eukaryota</taxon>
        <taxon>Viridiplantae</taxon>
        <taxon>Streptophyta</taxon>
        <taxon>Embryophyta</taxon>
        <taxon>Tracheophyta</taxon>
        <taxon>Spermatophyta</taxon>
        <taxon>Magnoliopsida</taxon>
        <taxon>eudicotyledons</taxon>
        <taxon>Gunneridae</taxon>
        <taxon>Pentapetalae</taxon>
        <taxon>rosids</taxon>
        <taxon>malvids</taxon>
        <taxon>Sapindales</taxon>
        <taxon>Anacardiaceae</taxon>
        <taxon>Pistacia</taxon>
    </lineage>
</organism>
<reference evidence="2" key="1">
    <citation type="journal article" date="2023" name="G3 (Bethesda)">
        <title>Genome assembly and association tests identify interacting loci associated with vigor, precocity, and sex in interspecific pistachio rootstocks.</title>
        <authorList>
            <person name="Palmer W."/>
            <person name="Jacygrad E."/>
            <person name="Sagayaradj S."/>
            <person name="Cavanaugh K."/>
            <person name="Han R."/>
            <person name="Bertier L."/>
            <person name="Beede B."/>
            <person name="Kafkas S."/>
            <person name="Golino D."/>
            <person name="Preece J."/>
            <person name="Michelmore R."/>
        </authorList>
    </citation>
    <scope>NUCLEOTIDE SEQUENCE [LARGE SCALE GENOMIC DNA]</scope>
</reference>
<protein>
    <submittedName>
        <fullName evidence="1">Uncharacterized protein</fullName>
    </submittedName>
</protein>
<proteinExistence type="predicted"/>
<dbReference type="EMBL" id="CM047910">
    <property type="protein sequence ID" value="KAJ0075378.1"/>
    <property type="molecule type" value="Genomic_DNA"/>
</dbReference>
<comment type="caution">
    <text evidence="1">The sequence shown here is derived from an EMBL/GenBank/DDBJ whole genome shotgun (WGS) entry which is preliminary data.</text>
</comment>
<keyword evidence="2" id="KW-1185">Reference proteome</keyword>
<dbReference type="Proteomes" id="UP001164250">
    <property type="component" value="Chromosome 15"/>
</dbReference>
<evidence type="ECO:0000313" key="2">
    <source>
        <dbReference type="Proteomes" id="UP001164250"/>
    </source>
</evidence>
<evidence type="ECO:0000313" key="1">
    <source>
        <dbReference type="EMBL" id="KAJ0075378.1"/>
    </source>
</evidence>
<sequence length="78" mass="9135">MPWYSMYHPSMIDPVVIIYIQEMWYFKKTPILVVLDPRGKVVNHDLSMCFGFGEALHSFSLATERHPFGKKRLGELSF</sequence>
<name>A0ACC0ZUP5_9ROSI</name>